<dbReference type="Proteomes" id="UP000006727">
    <property type="component" value="Chromosome 12"/>
</dbReference>
<dbReference type="InterPro" id="IPR008984">
    <property type="entry name" value="SMAD_FHA_dom_sf"/>
</dbReference>
<evidence type="ECO:0000313" key="3">
    <source>
        <dbReference type="EnsemblPlants" id="Pp3c12_14900V3.3"/>
    </source>
</evidence>
<dbReference type="SUPFAM" id="SSF49879">
    <property type="entry name" value="SMAD/FHA domain"/>
    <property type="match status" value="1"/>
</dbReference>
<reference evidence="3 4" key="1">
    <citation type="journal article" date="2008" name="Science">
        <title>The Physcomitrella genome reveals evolutionary insights into the conquest of land by plants.</title>
        <authorList>
            <person name="Rensing S."/>
            <person name="Lang D."/>
            <person name="Zimmer A."/>
            <person name="Terry A."/>
            <person name="Salamov A."/>
            <person name="Shapiro H."/>
            <person name="Nishiyama T."/>
            <person name="Perroud P.-F."/>
            <person name="Lindquist E."/>
            <person name="Kamisugi Y."/>
            <person name="Tanahashi T."/>
            <person name="Sakakibara K."/>
            <person name="Fujita T."/>
            <person name="Oishi K."/>
            <person name="Shin-I T."/>
            <person name="Kuroki Y."/>
            <person name="Toyoda A."/>
            <person name="Suzuki Y."/>
            <person name="Hashimoto A."/>
            <person name="Yamaguchi K."/>
            <person name="Sugano A."/>
            <person name="Kohara Y."/>
            <person name="Fujiyama A."/>
            <person name="Anterola A."/>
            <person name="Aoki S."/>
            <person name="Ashton N."/>
            <person name="Barbazuk W.B."/>
            <person name="Barker E."/>
            <person name="Bennetzen J."/>
            <person name="Bezanilla M."/>
            <person name="Blankenship R."/>
            <person name="Cho S.H."/>
            <person name="Dutcher S."/>
            <person name="Estelle M."/>
            <person name="Fawcett J.A."/>
            <person name="Gundlach H."/>
            <person name="Hanada K."/>
            <person name="Heyl A."/>
            <person name="Hicks K.A."/>
            <person name="Hugh J."/>
            <person name="Lohr M."/>
            <person name="Mayer K."/>
            <person name="Melkozernov A."/>
            <person name="Murata T."/>
            <person name="Nelson D."/>
            <person name="Pils B."/>
            <person name="Prigge M."/>
            <person name="Reiss B."/>
            <person name="Renner T."/>
            <person name="Rombauts S."/>
            <person name="Rushton P."/>
            <person name="Sanderfoot A."/>
            <person name="Schween G."/>
            <person name="Shiu S.-H."/>
            <person name="Stueber K."/>
            <person name="Theodoulou F.L."/>
            <person name="Tu H."/>
            <person name="Van de Peer Y."/>
            <person name="Verrier P.J."/>
            <person name="Waters E."/>
            <person name="Wood A."/>
            <person name="Yang L."/>
            <person name="Cove D."/>
            <person name="Cuming A."/>
            <person name="Hasebe M."/>
            <person name="Lucas S."/>
            <person name="Mishler D.B."/>
            <person name="Reski R."/>
            <person name="Grigoriev I."/>
            <person name="Quatrano R.S."/>
            <person name="Boore J.L."/>
        </authorList>
    </citation>
    <scope>NUCLEOTIDE SEQUENCE [LARGE SCALE GENOMIC DNA]</scope>
    <source>
        <strain evidence="3 4">cv. Gransden 2004</strain>
    </source>
</reference>
<feature type="region of interest" description="Disordered" evidence="1">
    <location>
        <begin position="414"/>
        <end position="445"/>
    </location>
</feature>
<name>A0A7I4ADR0_PHYPA</name>
<dbReference type="SMART" id="SM00240">
    <property type="entry name" value="FHA"/>
    <property type="match status" value="1"/>
</dbReference>
<feature type="compositionally biased region" description="Basic and acidic residues" evidence="1">
    <location>
        <begin position="287"/>
        <end position="299"/>
    </location>
</feature>
<dbReference type="InterPro" id="IPR050923">
    <property type="entry name" value="Cell_Proc_Reg/RNA_Proc"/>
</dbReference>
<dbReference type="CDD" id="cd22674">
    <property type="entry name" value="FHA_PPP1R8"/>
    <property type="match status" value="1"/>
</dbReference>
<dbReference type="GeneID" id="112289258"/>
<dbReference type="InParanoid" id="A0A7I4ADR0"/>
<organism evidence="3 4">
    <name type="scientific">Physcomitrium patens</name>
    <name type="common">Spreading-leaved earth moss</name>
    <name type="synonym">Physcomitrella patens</name>
    <dbReference type="NCBI Taxonomy" id="3218"/>
    <lineage>
        <taxon>Eukaryota</taxon>
        <taxon>Viridiplantae</taxon>
        <taxon>Streptophyta</taxon>
        <taxon>Embryophyta</taxon>
        <taxon>Bryophyta</taxon>
        <taxon>Bryophytina</taxon>
        <taxon>Bryopsida</taxon>
        <taxon>Funariidae</taxon>
        <taxon>Funariales</taxon>
        <taxon>Funariaceae</taxon>
        <taxon>Physcomitrium</taxon>
    </lineage>
</organism>
<feature type="region of interest" description="Disordered" evidence="1">
    <location>
        <begin position="72"/>
        <end position="104"/>
    </location>
</feature>
<dbReference type="OrthoDB" id="444265at2759"/>
<proteinExistence type="predicted"/>
<dbReference type="FunFam" id="2.60.200.20:FF:000019">
    <property type="entry name" value="Nuclear inhibitor of protein phosphatase"/>
    <property type="match status" value="1"/>
</dbReference>
<dbReference type="GO" id="GO:0003729">
    <property type="term" value="F:mRNA binding"/>
    <property type="evidence" value="ECO:0000318"/>
    <property type="project" value="GO_Central"/>
</dbReference>
<evidence type="ECO:0000256" key="1">
    <source>
        <dbReference type="SAM" id="MobiDB-lite"/>
    </source>
</evidence>
<dbReference type="PROSITE" id="PS50006">
    <property type="entry name" value="FHA_DOMAIN"/>
    <property type="match status" value="1"/>
</dbReference>
<reference evidence="3 4" key="2">
    <citation type="journal article" date="2018" name="Plant J.">
        <title>The Physcomitrella patens chromosome-scale assembly reveals moss genome structure and evolution.</title>
        <authorList>
            <person name="Lang D."/>
            <person name="Ullrich K.K."/>
            <person name="Murat F."/>
            <person name="Fuchs J."/>
            <person name="Jenkins J."/>
            <person name="Haas F.B."/>
            <person name="Piednoel M."/>
            <person name="Gundlach H."/>
            <person name="Van Bel M."/>
            <person name="Meyberg R."/>
            <person name="Vives C."/>
            <person name="Morata J."/>
            <person name="Symeonidi A."/>
            <person name="Hiss M."/>
            <person name="Muchero W."/>
            <person name="Kamisugi Y."/>
            <person name="Saleh O."/>
            <person name="Blanc G."/>
            <person name="Decker E.L."/>
            <person name="van Gessel N."/>
            <person name="Grimwood J."/>
            <person name="Hayes R.D."/>
            <person name="Graham S.W."/>
            <person name="Gunter L.E."/>
            <person name="McDaniel S.F."/>
            <person name="Hoernstein S.N.W."/>
            <person name="Larsson A."/>
            <person name="Li F.W."/>
            <person name="Perroud P.F."/>
            <person name="Phillips J."/>
            <person name="Ranjan P."/>
            <person name="Rokshar D.S."/>
            <person name="Rothfels C.J."/>
            <person name="Schneider L."/>
            <person name="Shu S."/>
            <person name="Stevenson D.W."/>
            <person name="Thummler F."/>
            <person name="Tillich M."/>
            <person name="Villarreal Aguilar J.C."/>
            <person name="Widiez T."/>
            <person name="Wong G.K."/>
            <person name="Wymore A."/>
            <person name="Zhang Y."/>
            <person name="Zimmer A.D."/>
            <person name="Quatrano R.S."/>
            <person name="Mayer K.F.X."/>
            <person name="Goodstein D."/>
            <person name="Casacuberta J.M."/>
            <person name="Vandepoele K."/>
            <person name="Reski R."/>
            <person name="Cuming A.C."/>
            <person name="Tuskan G.A."/>
            <person name="Maumus F."/>
            <person name="Salse J."/>
            <person name="Schmutz J."/>
            <person name="Rensing S.A."/>
        </authorList>
    </citation>
    <scope>NUCLEOTIDE SEQUENCE [LARGE SCALE GENOMIC DNA]</scope>
    <source>
        <strain evidence="3 4">cv. Gransden 2004</strain>
    </source>
</reference>
<keyword evidence="4" id="KW-1185">Reference proteome</keyword>
<feature type="compositionally biased region" description="Low complexity" evidence="1">
    <location>
        <begin position="86"/>
        <end position="98"/>
    </location>
</feature>
<dbReference type="Gramene" id="Pp3c12_14900V3.3">
    <property type="protein sequence ID" value="Pp3c12_14900V3.3"/>
    <property type="gene ID" value="Pp3c12_14900"/>
</dbReference>
<dbReference type="RefSeq" id="XP_024390100.1">
    <property type="nucleotide sequence ID" value="XM_024534332.2"/>
</dbReference>
<dbReference type="OMA" id="DWAIEPC"/>
<protein>
    <recommendedName>
        <fullName evidence="2">FHA domain-containing protein</fullName>
    </recommendedName>
</protein>
<dbReference type="InterPro" id="IPR000253">
    <property type="entry name" value="FHA_dom"/>
</dbReference>
<feature type="compositionally biased region" description="Basic and acidic residues" evidence="1">
    <location>
        <begin position="432"/>
        <end position="441"/>
    </location>
</feature>
<dbReference type="PANTHER" id="PTHR23308">
    <property type="entry name" value="NUCLEAR INHIBITOR OF PROTEIN PHOSPHATASE-1"/>
    <property type="match status" value="1"/>
</dbReference>
<sequence>MVAPVSRHSNDLIPVFIRIIRGLLYSTYSCVRDWWTLKGFCKMLNRYGMDRFKKAESVEPFSVNPGVVKQAITPSQPRVPPPAPPAEAQAAATSSTSLGQGGSNWQPPEWAAEFKNGVHVLEVVKDGTVVDKISLEKRRALFGRQALMCDYVLDHPSVSRQHAAVVLHKNGSVYVIDLGSVHGTFVANERLTKDNPVELEVGQSLRFAASTRTYVLRKVVRDPPTGSAEVPAQFVYPPGPDMSDEEAVVAYNTNLNKLGAPSPNPVPTVTYQRPSVCRYKRNYSTDSKTREENASERPTKRIRKSRVSYRDEYGGILAEVVGISDGADVSTEPGPIGVREGSLVGKYESLVQVTVIPKGKDDSKGKVQGGSVPGVTEKLKQYLEKVKSPGKGGLYEDMYSVSGLVGSGWAGPTRRASDGANADGGSTSPGIKIEKGKDAAHSDGNFEGAQLKSLIPGSRGLTKYDNDDLFGDAEDRSVAASVVSKS</sequence>
<feature type="region of interest" description="Disordered" evidence="1">
    <location>
        <begin position="283"/>
        <end position="303"/>
    </location>
</feature>
<dbReference type="KEGG" id="ppp:112289258"/>
<evidence type="ECO:0000259" key="2">
    <source>
        <dbReference type="PROSITE" id="PS50006"/>
    </source>
</evidence>
<dbReference type="AlphaFoldDB" id="A0A7I4ADR0"/>
<dbReference type="FunCoup" id="A0A7I4ADR0">
    <property type="interactions" value="1062"/>
</dbReference>
<dbReference type="EnsemblPlants" id="Pp3c12_14900V3.3">
    <property type="protein sequence ID" value="Pp3c12_14900V3.3"/>
    <property type="gene ID" value="Pp3c12_14900"/>
</dbReference>
<dbReference type="Pfam" id="PF00498">
    <property type="entry name" value="FHA"/>
    <property type="match status" value="1"/>
</dbReference>
<evidence type="ECO:0000313" key="4">
    <source>
        <dbReference type="Proteomes" id="UP000006727"/>
    </source>
</evidence>
<feature type="domain" description="FHA" evidence="2">
    <location>
        <begin position="140"/>
        <end position="191"/>
    </location>
</feature>
<reference evidence="3" key="3">
    <citation type="submission" date="2020-12" db="UniProtKB">
        <authorList>
            <consortium name="EnsemblPlants"/>
        </authorList>
    </citation>
    <scope>IDENTIFICATION</scope>
</reference>
<gene>
    <name evidence="3" type="primary">LOC112289258</name>
</gene>
<accession>A0A7I4ADR0</accession>
<dbReference type="Gene3D" id="2.60.200.20">
    <property type="match status" value="1"/>
</dbReference>
<dbReference type="EMBL" id="ABEU02000012">
    <property type="status" value="NOT_ANNOTATED_CDS"/>
    <property type="molecule type" value="Genomic_DNA"/>
</dbReference>